<comment type="caution">
    <text evidence="1">The sequence shown here is derived from an EMBL/GenBank/DDBJ whole genome shotgun (WGS) entry which is preliminary data.</text>
</comment>
<gene>
    <name evidence="1" type="ORF">LCGC14_2887970</name>
</gene>
<reference evidence="1" key="1">
    <citation type="journal article" date="2015" name="Nature">
        <title>Complex archaea that bridge the gap between prokaryotes and eukaryotes.</title>
        <authorList>
            <person name="Spang A."/>
            <person name="Saw J.H."/>
            <person name="Jorgensen S.L."/>
            <person name="Zaremba-Niedzwiedzka K."/>
            <person name="Martijn J."/>
            <person name="Lind A.E."/>
            <person name="van Eijk R."/>
            <person name="Schleper C."/>
            <person name="Guy L."/>
            <person name="Ettema T.J."/>
        </authorList>
    </citation>
    <scope>NUCLEOTIDE SEQUENCE</scope>
</reference>
<sequence length="182" mass="20573">ASRNDVEGINLKNPLVSGLVEKVKNEAFSEDNEFYGRTAAFLSSETKIVSVIFYVKIRYVVHTEPKSLMEEITPLGVDLFNSTRLDNDLVDKIWNSEWDNHSKNLVELKKHLNRALNIDNLESMFNDLAQERLKIIINERKEMVNNLAKQGISTDLEGIENIDVVGVDLLTISLVYPPIGGT</sequence>
<accession>A0A0F8XYE1</accession>
<name>A0A0F8XYE1_9ZZZZ</name>
<dbReference type="AlphaFoldDB" id="A0A0F8XYE1"/>
<protein>
    <submittedName>
        <fullName evidence="1">Uncharacterized protein</fullName>
    </submittedName>
</protein>
<evidence type="ECO:0000313" key="1">
    <source>
        <dbReference type="EMBL" id="KKK74018.1"/>
    </source>
</evidence>
<feature type="non-terminal residue" evidence="1">
    <location>
        <position position="1"/>
    </location>
</feature>
<organism evidence="1">
    <name type="scientific">marine sediment metagenome</name>
    <dbReference type="NCBI Taxonomy" id="412755"/>
    <lineage>
        <taxon>unclassified sequences</taxon>
        <taxon>metagenomes</taxon>
        <taxon>ecological metagenomes</taxon>
    </lineage>
</organism>
<proteinExistence type="predicted"/>
<dbReference type="EMBL" id="LAZR01056517">
    <property type="protein sequence ID" value="KKK74018.1"/>
    <property type="molecule type" value="Genomic_DNA"/>
</dbReference>